<reference evidence="10" key="1">
    <citation type="journal article" date="2023" name="Proc. Natl. Acad. Sci. U.S.A.">
        <title>Genomic and structural basis for evolution of tropane alkaloid biosynthesis.</title>
        <authorList>
            <person name="Wanga Y.-J."/>
            <person name="Taina T."/>
            <person name="Yua J.-Y."/>
            <person name="Lia J."/>
            <person name="Xua B."/>
            <person name="Chenc J."/>
            <person name="D'Auriad J.C."/>
            <person name="Huanga J.-P."/>
            <person name="Huanga S.-X."/>
        </authorList>
    </citation>
    <scope>NUCLEOTIDE SEQUENCE [LARGE SCALE GENOMIC DNA]</scope>
    <source>
        <strain evidence="10">cv. KIB-2019</strain>
    </source>
</reference>
<keyword evidence="10" id="KW-1185">Reference proteome</keyword>
<dbReference type="GO" id="GO:0016020">
    <property type="term" value="C:membrane"/>
    <property type="evidence" value="ECO:0007669"/>
    <property type="project" value="UniProtKB-SubCell"/>
</dbReference>
<dbReference type="Proteomes" id="UP001152561">
    <property type="component" value="Unassembled WGS sequence"/>
</dbReference>
<keyword evidence="2" id="KW-0813">Transport</keyword>
<dbReference type="FunFam" id="3.30.750.24:FF:000002">
    <property type="entry name" value="Sulfate transporter 31"/>
    <property type="match status" value="1"/>
</dbReference>
<feature type="transmembrane region" description="Helical" evidence="7">
    <location>
        <begin position="211"/>
        <end position="233"/>
    </location>
</feature>
<proteinExistence type="predicted"/>
<dbReference type="CDD" id="cd07042">
    <property type="entry name" value="STAS_SulP_like_sulfate_transporter"/>
    <property type="match status" value="1"/>
</dbReference>
<evidence type="ECO:0000256" key="7">
    <source>
        <dbReference type="SAM" id="Phobius"/>
    </source>
</evidence>
<protein>
    <recommendedName>
        <fullName evidence="8">STAS domain-containing protein</fullName>
    </recommendedName>
</protein>
<dbReference type="EMBL" id="JAJAGQ010000016">
    <property type="protein sequence ID" value="KAJ8539276.1"/>
    <property type="molecule type" value="Genomic_DNA"/>
</dbReference>
<dbReference type="Pfam" id="PF00916">
    <property type="entry name" value="Sulfate_transp"/>
    <property type="match status" value="1"/>
</dbReference>
<dbReference type="GO" id="GO:0008271">
    <property type="term" value="F:secondary active sulfate transmembrane transporter activity"/>
    <property type="evidence" value="ECO:0007669"/>
    <property type="project" value="InterPro"/>
</dbReference>
<feature type="transmembrane region" description="Helical" evidence="7">
    <location>
        <begin position="267"/>
        <end position="283"/>
    </location>
</feature>
<feature type="compositionally biased region" description="Basic and acidic residues" evidence="6">
    <location>
        <begin position="666"/>
        <end position="681"/>
    </location>
</feature>
<dbReference type="PROSITE" id="PS50801">
    <property type="entry name" value="STAS"/>
    <property type="match status" value="1"/>
</dbReference>
<feature type="transmembrane region" description="Helical" evidence="7">
    <location>
        <begin position="295"/>
        <end position="317"/>
    </location>
</feature>
<dbReference type="InterPro" id="IPR018045">
    <property type="entry name" value="S04_transporter_CS"/>
</dbReference>
<feature type="domain" description="STAS" evidence="8">
    <location>
        <begin position="537"/>
        <end position="660"/>
    </location>
</feature>
<evidence type="ECO:0000259" key="8">
    <source>
        <dbReference type="PROSITE" id="PS50801"/>
    </source>
</evidence>
<dbReference type="InterPro" id="IPR036513">
    <property type="entry name" value="STAS_dom_sf"/>
</dbReference>
<feature type="compositionally biased region" description="Polar residues" evidence="6">
    <location>
        <begin position="703"/>
        <end position="712"/>
    </location>
</feature>
<comment type="caution">
    <text evidence="9">The sequence shown here is derived from an EMBL/GenBank/DDBJ whole genome shotgun (WGS) entry which is preliminary data.</text>
</comment>
<feature type="compositionally biased region" description="Basic and acidic residues" evidence="6">
    <location>
        <begin position="758"/>
        <end position="773"/>
    </location>
</feature>
<gene>
    <name evidence="9" type="ORF">K7X08_013528</name>
</gene>
<feature type="transmembrane region" description="Helical" evidence="7">
    <location>
        <begin position="133"/>
        <end position="152"/>
    </location>
</feature>
<feature type="transmembrane region" description="Helical" evidence="7">
    <location>
        <begin position="419"/>
        <end position="440"/>
    </location>
</feature>
<feature type="transmembrane region" description="Helical" evidence="7">
    <location>
        <begin position="479"/>
        <end position="509"/>
    </location>
</feature>
<dbReference type="PANTHER" id="PTHR11814">
    <property type="entry name" value="SULFATE TRANSPORTER"/>
    <property type="match status" value="1"/>
</dbReference>
<keyword evidence="5 7" id="KW-0472">Membrane</keyword>
<feature type="transmembrane region" description="Helical" evidence="7">
    <location>
        <begin position="446"/>
        <end position="467"/>
    </location>
</feature>
<keyword evidence="3 7" id="KW-0812">Transmembrane</keyword>
<dbReference type="PROSITE" id="PS01130">
    <property type="entry name" value="SLC26A"/>
    <property type="match status" value="1"/>
</dbReference>
<sequence>MGLSSNRVEDLSGHACNETFVTFEEFEQYSTELPMSNHEPLEVHKVCLPPRKTTLQKLNQRLLEVFFPDDPLHKFKNQTCLMKFVLGLQFFFPVFEWGPQYNLKLLRADIISGLTIASLAIPQGISYAKLANLPPIVGLYSSFVPPLIYSVLGSSRHLAVGPVSIASLVMGTMLSEKVSYNEQPLLYLQLAFTATLFAGLFQASLGFFRLGFIIDFLSKATLVGFMAGAAVIVSLQQLKGLLGIVHFTSQMQIVPVLSSVFQHKEEWSWQTIVMGVCFLVFLLTTRQISTRNPNFFWLSAASPLASVIISTLVVSLLKSKAHGIQTIGHLPKGLNPPTTNMLFLSGPYLPLAIKTGIVSGILALTEGIAVGRTFAALKNYQVDGNKEMMAIGLMNMAGSCSSCYVTTGSFSRSAVNYNAGAQTVVSNIIMATAVLITLLFLMPLFYYTPIVILAAIIITAVIGLIDYQAAFRLWKVDKFDFLACLCSFFGVLFISVPLGLAIAVGVSVFKILLHVTRPNTGVLGNIPGTQVYQTLNRYKTAVRIPSFLILAVEAPIYFANSTYLQERILRWIREEEERIAANKETAIKCVIIDMTAVSTIDSSGIDTICELRRTLDKQSLKLVLANPGGNVMEKLHESSALEAFGLNGIYLTVSEAVADISSLWKNEPHSKGKKGKGEEKQGGVSPESTSGKATVARARATGEEQSITQTSRFRSEVVTSPEMIRPDEPPESFVGNSKSRRKTQKDRKIDEVEGGETEENKMEREGEGERDWKPLTGRRGGLAGWEQVIVNNS</sequence>
<dbReference type="InterPro" id="IPR011547">
    <property type="entry name" value="SLC26A/SulP_dom"/>
</dbReference>
<evidence type="ECO:0000313" key="10">
    <source>
        <dbReference type="Proteomes" id="UP001152561"/>
    </source>
</evidence>
<evidence type="ECO:0000313" key="9">
    <source>
        <dbReference type="EMBL" id="KAJ8539276.1"/>
    </source>
</evidence>
<dbReference type="SUPFAM" id="SSF52091">
    <property type="entry name" value="SpoIIaa-like"/>
    <property type="match status" value="1"/>
</dbReference>
<keyword evidence="4 7" id="KW-1133">Transmembrane helix</keyword>
<comment type="subcellular location">
    <subcellularLocation>
        <location evidence="1">Membrane</location>
        <topology evidence="1">Multi-pass membrane protein</topology>
    </subcellularLocation>
</comment>
<feature type="region of interest" description="Disordered" evidence="6">
    <location>
        <begin position="666"/>
        <end position="780"/>
    </location>
</feature>
<evidence type="ECO:0000256" key="3">
    <source>
        <dbReference type="ARBA" id="ARBA00022692"/>
    </source>
</evidence>
<dbReference type="NCBIfam" id="TIGR00815">
    <property type="entry name" value="sulP"/>
    <property type="match status" value="1"/>
</dbReference>
<dbReference type="InterPro" id="IPR002645">
    <property type="entry name" value="STAS_dom"/>
</dbReference>
<evidence type="ECO:0000256" key="1">
    <source>
        <dbReference type="ARBA" id="ARBA00004141"/>
    </source>
</evidence>
<feature type="transmembrane region" description="Helical" evidence="7">
    <location>
        <begin position="186"/>
        <end position="205"/>
    </location>
</feature>
<dbReference type="Gene3D" id="3.30.750.24">
    <property type="entry name" value="STAS domain"/>
    <property type="match status" value="1"/>
</dbReference>
<evidence type="ECO:0000256" key="6">
    <source>
        <dbReference type="SAM" id="MobiDB-lite"/>
    </source>
</evidence>
<dbReference type="Pfam" id="PF01740">
    <property type="entry name" value="STAS"/>
    <property type="match status" value="1"/>
</dbReference>
<dbReference type="InterPro" id="IPR001902">
    <property type="entry name" value="SLC26A/SulP_fam"/>
</dbReference>
<name>A0A9Q1R455_9SOLA</name>
<organism evidence="9 10">
    <name type="scientific">Anisodus acutangulus</name>
    <dbReference type="NCBI Taxonomy" id="402998"/>
    <lineage>
        <taxon>Eukaryota</taxon>
        <taxon>Viridiplantae</taxon>
        <taxon>Streptophyta</taxon>
        <taxon>Embryophyta</taxon>
        <taxon>Tracheophyta</taxon>
        <taxon>Spermatophyta</taxon>
        <taxon>Magnoliopsida</taxon>
        <taxon>eudicotyledons</taxon>
        <taxon>Gunneridae</taxon>
        <taxon>Pentapetalae</taxon>
        <taxon>asterids</taxon>
        <taxon>lamiids</taxon>
        <taxon>Solanales</taxon>
        <taxon>Solanaceae</taxon>
        <taxon>Solanoideae</taxon>
        <taxon>Hyoscyameae</taxon>
        <taxon>Anisodus</taxon>
    </lineage>
</organism>
<evidence type="ECO:0000256" key="5">
    <source>
        <dbReference type="ARBA" id="ARBA00023136"/>
    </source>
</evidence>
<evidence type="ECO:0000256" key="2">
    <source>
        <dbReference type="ARBA" id="ARBA00022448"/>
    </source>
</evidence>
<feature type="transmembrane region" description="Helical" evidence="7">
    <location>
        <begin position="158"/>
        <end position="174"/>
    </location>
</feature>
<accession>A0A9Q1R455</accession>
<evidence type="ECO:0000256" key="4">
    <source>
        <dbReference type="ARBA" id="ARBA00022989"/>
    </source>
</evidence>
<dbReference type="AlphaFoldDB" id="A0A9Q1R455"/>
<dbReference type="OrthoDB" id="288203at2759"/>